<dbReference type="PANTHER" id="PTHR18964">
    <property type="entry name" value="ROK (REPRESSOR, ORF, KINASE) FAMILY"/>
    <property type="match status" value="1"/>
</dbReference>
<dbReference type="InterPro" id="IPR036388">
    <property type="entry name" value="WH-like_DNA-bd_sf"/>
</dbReference>
<dbReference type="Pfam" id="PF00480">
    <property type="entry name" value="ROK"/>
    <property type="match status" value="1"/>
</dbReference>
<evidence type="ECO:0000256" key="1">
    <source>
        <dbReference type="ARBA" id="ARBA00006479"/>
    </source>
</evidence>
<dbReference type="SUPFAM" id="SSF46785">
    <property type="entry name" value="Winged helix' DNA-binding domain"/>
    <property type="match status" value="1"/>
</dbReference>
<dbReference type="InterPro" id="IPR000600">
    <property type="entry name" value="ROK"/>
</dbReference>
<reference evidence="2 3" key="1">
    <citation type="submission" date="2018-11" db="EMBL/GenBank/DDBJ databases">
        <title>Sequencing the genomes of 1000 actinobacteria strains.</title>
        <authorList>
            <person name="Klenk H.-P."/>
        </authorList>
    </citation>
    <scope>NUCLEOTIDE SEQUENCE [LARGE SCALE GENOMIC DNA]</scope>
    <source>
        <strain evidence="2 3">DSM 14012</strain>
    </source>
</reference>
<dbReference type="Proteomes" id="UP000266915">
    <property type="component" value="Unassembled WGS sequence"/>
</dbReference>
<dbReference type="RefSeq" id="WP_085510393.1">
    <property type="nucleotide sequence ID" value="NZ_FXAP01000001.1"/>
</dbReference>
<keyword evidence="3" id="KW-1185">Reference proteome</keyword>
<dbReference type="EMBL" id="RKHL01000001">
    <property type="protein sequence ID" value="ROR81158.1"/>
    <property type="molecule type" value="Genomic_DNA"/>
</dbReference>
<dbReference type="Gene3D" id="1.10.10.10">
    <property type="entry name" value="Winged helix-like DNA-binding domain superfamily/Winged helix DNA-binding domain"/>
    <property type="match status" value="1"/>
</dbReference>
<dbReference type="Gene3D" id="3.30.420.40">
    <property type="match status" value="2"/>
</dbReference>
<dbReference type="InterPro" id="IPR036390">
    <property type="entry name" value="WH_DNA-bd_sf"/>
</dbReference>
<dbReference type="AlphaFoldDB" id="A0A3N2C0X5"/>
<dbReference type="InterPro" id="IPR049874">
    <property type="entry name" value="ROK_cs"/>
</dbReference>
<protein>
    <submittedName>
        <fullName evidence="2">Putative NBD/HSP70 family sugar kinase</fullName>
    </submittedName>
</protein>
<keyword evidence="2" id="KW-0418">Kinase</keyword>
<gene>
    <name evidence="2" type="ORF">EDD42_1211</name>
</gene>
<comment type="similarity">
    <text evidence="1">Belongs to the ROK (NagC/XylR) family.</text>
</comment>
<accession>A0A3N2C0X5</accession>
<dbReference type="PANTHER" id="PTHR18964:SF149">
    <property type="entry name" value="BIFUNCTIONAL UDP-N-ACETYLGLUCOSAMINE 2-EPIMERASE_N-ACETYLMANNOSAMINE KINASE"/>
    <property type="match status" value="1"/>
</dbReference>
<dbReference type="GO" id="GO:0016301">
    <property type="term" value="F:kinase activity"/>
    <property type="evidence" value="ECO:0007669"/>
    <property type="project" value="UniProtKB-KW"/>
</dbReference>
<comment type="caution">
    <text evidence="2">The sequence shown here is derived from an EMBL/GenBank/DDBJ whole genome shotgun (WGS) entry which is preliminary data.</text>
</comment>
<organism evidence="2 3">
    <name type="scientific">Plantibacter flavus</name>
    <dbReference type="NCBI Taxonomy" id="150123"/>
    <lineage>
        <taxon>Bacteria</taxon>
        <taxon>Bacillati</taxon>
        <taxon>Actinomycetota</taxon>
        <taxon>Actinomycetes</taxon>
        <taxon>Micrococcales</taxon>
        <taxon>Microbacteriaceae</taxon>
        <taxon>Plantibacter</taxon>
    </lineage>
</organism>
<keyword evidence="2" id="KW-0808">Transferase</keyword>
<evidence type="ECO:0000313" key="2">
    <source>
        <dbReference type="EMBL" id="ROR81158.1"/>
    </source>
</evidence>
<dbReference type="InterPro" id="IPR043129">
    <property type="entry name" value="ATPase_NBD"/>
</dbReference>
<name>A0A3N2C0X5_9MICO</name>
<evidence type="ECO:0000313" key="3">
    <source>
        <dbReference type="Proteomes" id="UP000266915"/>
    </source>
</evidence>
<sequence>MSAGGFGSGGGIASERIESFSYTPARRLRPNAKVLPEHARGHNRALVLQTLFASGAMSRADIARATGLTRVSISDLVASLIADNLIVEVGLRETSRPGKPATLIDINRDEFQIVGLDLSDTEVFRGAVLTLDGEVVTMLEVPLDGATGVDAIAKAVALAADLVEEATVEVLGIGVGSPGVVDMTGTVRSAPNLGWTDVDLQGAIEQVAQVPVLVANDANAAVLAEYSFGGADGDLMLVSVGNGVGAGLLVGGHPLFGSRFAAGEIGHVVVGTDGGPLCACGKRGCLEAWLAVPHLRELLAAAEASDLPAAEVEQRREEILRAAGERLGVSLAAIVGALNLSEIVVSGPEELLAGVLLDSAIETVRARTMTEFHGGVQIRMSEQGADIVLRGTAVMVLSGLLGVS</sequence>
<proteinExistence type="inferred from homology"/>
<dbReference type="SUPFAM" id="SSF53067">
    <property type="entry name" value="Actin-like ATPase domain"/>
    <property type="match status" value="1"/>
</dbReference>
<dbReference type="PROSITE" id="PS01125">
    <property type="entry name" value="ROK"/>
    <property type="match status" value="1"/>
</dbReference>